<dbReference type="Proteomes" id="UP001500221">
    <property type="component" value="Unassembled WGS sequence"/>
</dbReference>
<dbReference type="EMBL" id="BAABKG010000006">
    <property type="protein sequence ID" value="GAA5155539.1"/>
    <property type="molecule type" value="Genomic_DNA"/>
</dbReference>
<accession>A0ABP9Q1Y9</accession>
<evidence type="ECO:0000313" key="2">
    <source>
        <dbReference type="Proteomes" id="UP001500221"/>
    </source>
</evidence>
<evidence type="ECO:0000313" key="1">
    <source>
        <dbReference type="EMBL" id="GAA5155539.1"/>
    </source>
</evidence>
<reference evidence="2" key="1">
    <citation type="journal article" date="2019" name="Int. J. Syst. Evol. Microbiol.">
        <title>The Global Catalogue of Microorganisms (GCM) 10K type strain sequencing project: providing services to taxonomists for standard genome sequencing and annotation.</title>
        <authorList>
            <consortium name="The Broad Institute Genomics Platform"/>
            <consortium name="The Broad Institute Genome Sequencing Center for Infectious Disease"/>
            <person name="Wu L."/>
            <person name="Ma J."/>
        </authorList>
    </citation>
    <scope>NUCLEOTIDE SEQUENCE [LARGE SCALE GENOMIC DNA]</scope>
    <source>
        <strain evidence="2">JCM 18459</strain>
    </source>
</reference>
<keyword evidence="2" id="KW-1185">Reference proteome</keyword>
<dbReference type="RefSeq" id="WP_345463310.1">
    <property type="nucleotide sequence ID" value="NZ_BAABKG010000006.1"/>
</dbReference>
<proteinExistence type="predicted"/>
<protein>
    <recommendedName>
        <fullName evidence="3">YbjN domain-containing protein</fullName>
    </recommendedName>
</protein>
<organism evidence="1 2">
    <name type="scientific">Nocardioides marinquilinus</name>
    <dbReference type="NCBI Taxonomy" id="1210400"/>
    <lineage>
        <taxon>Bacteria</taxon>
        <taxon>Bacillati</taxon>
        <taxon>Actinomycetota</taxon>
        <taxon>Actinomycetes</taxon>
        <taxon>Propionibacteriales</taxon>
        <taxon>Nocardioidaceae</taxon>
        <taxon>Nocardioides</taxon>
    </lineage>
</organism>
<name>A0ABP9Q1Y9_9ACTN</name>
<sequence length="162" mass="17324">MAWGIPDLTAFLTDDLGLTLLGTDDEAEQLEVGLSGGEADEVHPTTLRLAGSVAEARVLWVDVRYPFTAPDLDAARIAGARLHPYLALGHTEVDDDGSLHHRYAMPVDTTSPLPAGLLAQALSVLSYEQVHFGDYLEALCRGDVEVDLFAELVARGEAAELG</sequence>
<gene>
    <name evidence="1" type="ORF">GCM10023340_41100</name>
</gene>
<evidence type="ECO:0008006" key="3">
    <source>
        <dbReference type="Google" id="ProtNLM"/>
    </source>
</evidence>
<comment type="caution">
    <text evidence="1">The sequence shown here is derived from an EMBL/GenBank/DDBJ whole genome shotgun (WGS) entry which is preliminary data.</text>
</comment>